<proteinExistence type="predicted"/>
<sequence>MRHLVRTPKYSSLYMLMPTPQPALSTSPATPTTTSDQPAPPPINPLPLTSTPIPSSPRPAVQKPPLYHIPTDIITATEKGMISGSLCATIPSSSSAASSQKHDSEAKDVGGEALTRAEEAGGNSEGGRSVMFKGIDV</sequence>
<keyword evidence="3" id="KW-1185">Reference proteome</keyword>
<comment type="caution">
    <text evidence="2">The sequence shown here is derived from an EMBL/GenBank/DDBJ whole genome shotgun (WGS) entry which is preliminary data.</text>
</comment>
<evidence type="ECO:0000313" key="2">
    <source>
        <dbReference type="EMBL" id="KAG9192642.1"/>
    </source>
</evidence>
<dbReference type="EMBL" id="JAANER010000003">
    <property type="protein sequence ID" value="KAG9192642.1"/>
    <property type="molecule type" value="Genomic_DNA"/>
</dbReference>
<name>A0AAD4IDA5_9PLEO</name>
<dbReference type="Proteomes" id="UP001199106">
    <property type="component" value="Unassembled WGS sequence"/>
</dbReference>
<evidence type="ECO:0000313" key="3">
    <source>
        <dbReference type="Proteomes" id="UP001199106"/>
    </source>
</evidence>
<organism evidence="2 3">
    <name type="scientific">Alternaria panax</name>
    <dbReference type="NCBI Taxonomy" id="48097"/>
    <lineage>
        <taxon>Eukaryota</taxon>
        <taxon>Fungi</taxon>
        <taxon>Dikarya</taxon>
        <taxon>Ascomycota</taxon>
        <taxon>Pezizomycotina</taxon>
        <taxon>Dothideomycetes</taxon>
        <taxon>Pleosporomycetidae</taxon>
        <taxon>Pleosporales</taxon>
        <taxon>Pleosporineae</taxon>
        <taxon>Pleosporaceae</taxon>
        <taxon>Alternaria</taxon>
        <taxon>Alternaria sect. Panax</taxon>
    </lineage>
</organism>
<feature type="region of interest" description="Disordered" evidence="1">
    <location>
        <begin position="88"/>
        <end position="137"/>
    </location>
</feature>
<protein>
    <submittedName>
        <fullName evidence="2">Uncharacterized protein</fullName>
    </submittedName>
</protein>
<feature type="compositionally biased region" description="Basic and acidic residues" evidence="1">
    <location>
        <begin position="100"/>
        <end position="119"/>
    </location>
</feature>
<gene>
    <name evidence="2" type="ORF">G6011_11376</name>
</gene>
<evidence type="ECO:0000256" key="1">
    <source>
        <dbReference type="SAM" id="MobiDB-lite"/>
    </source>
</evidence>
<reference evidence="2" key="1">
    <citation type="submission" date="2021-07" db="EMBL/GenBank/DDBJ databases">
        <title>Genome Resource of American Ginseng Black Spot Pathogen Alternaria panax.</title>
        <authorList>
            <person name="Qiu C."/>
            <person name="Wang W."/>
            <person name="Liu Z."/>
        </authorList>
    </citation>
    <scope>NUCLEOTIDE SEQUENCE</scope>
    <source>
        <strain evidence="2">BNCC115425</strain>
    </source>
</reference>
<accession>A0AAD4IDA5</accession>
<dbReference type="AlphaFoldDB" id="A0AAD4IDA5"/>
<feature type="compositionally biased region" description="Low complexity" evidence="1">
    <location>
        <begin position="22"/>
        <end position="37"/>
    </location>
</feature>
<feature type="region of interest" description="Disordered" evidence="1">
    <location>
        <begin position="18"/>
        <end position="66"/>
    </location>
</feature>